<dbReference type="HOGENOM" id="CLU_038505_1_1_0"/>
<dbReference type="RefSeq" id="WP_025412407.1">
    <property type="nucleotide sequence ID" value="NZ_CP007128.1"/>
</dbReference>
<dbReference type="PROSITE" id="PS01066">
    <property type="entry name" value="UPP_SYNTHASE"/>
    <property type="match status" value="1"/>
</dbReference>
<gene>
    <name evidence="3" type="ORF">J421_3408</name>
</gene>
<dbReference type="eggNOG" id="COG0020">
    <property type="taxonomic scope" value="Bacteria"/>
</dbReference>
<keyword evidence="1 2" id="KW-0808">Transferase</keyword>
<proteinExistence type="inferred from homology"/>
<dbReference type="InParanoid" id="W0RKU1"/>
<dbReference type="GO" id="GO:0000287">
    <property type="term" value="F:magnesium ion binding"/>
    <property type="evidence" value="ECO:0007669"/>
    <property type="project" value="UniProtKB-UniRule"/>
</dbReference>
<keyword evidence="4" id="KW-1185">Reference proteome</keyword>
<dbReference type="CDD" id="cd00475">
    <property type="entry name" value="Cis_IPPS"/>
    <property type="match status" value="1"/>
</dbReference>
<accession>W0RKU1</accession>
<dbReference type="FunFam" id="3.40.1180.10:FF:000001">
    <property type="entry name" value="(2E,6E)-farnesyl-diphosphate-specific ditrans,polycis-undecaprenyl-diphosphate synthase"/>
    <property type="match status" value="1"/>
</dbReference>
<comment type="similarity">
    <text evidence="2">Belongs to the UPP synthase family.</text>
</comment>
<feature type="active site" evidence="2">
    <location>
        <position position="29"/>
    </location>
</feature>
<organism evidence="3 4">
    <name type="scientific">Gemmatirosa kalamazoonensis</name>
    <dbReference type="NCBI Taxonomy" id="861299"/>
    <lineage>
        <taxon>Bacteria</taxon>
        <taxon>Pseudomonadati</taxon>
        <taxon>Gemmatimonadota</taxon>
        <taxon>Gemmatimonadia</taxon>
        <taxon>Gemmatimonadales</taxon>
        <taxon>Gemmatimonadaceae</taxon>
        <taxon>Gemmatirosa</taxon>
    </lineage>
</organism>
<feature type="binding site" evidence="2">
    <location>
        <position position="216"/>
    </location>
    <ligand>
        <name>Mg(2+)</name>
        <dbReference type="ChEBI" id="CHEBI:18420"/>
    </ligand>
</feature>
<dbReference type="STRING" id="861299.J421_3408"/>
<dbReference type="InterPro" id="IPR018520">
    <property type="entry name" value="UPP_synth-like_CS"/>
</dbReference>
<evidence type="ECO:0000256" key="1">
    <source>
        <dbReference type="ARBA" id="ARBA00022679"/>
    </source>
</evidence>
<comment type="cofactor">
    <cofactor evidence="2">
        <name>Mg(2+)</name>
        <dbReference type="ChEBI" id="CHEBI:18420"/>
    </cofactor>
    <text evidence="2">Binds 2 magnesium ions per subunit.</text>
</comment>
<comment type="function">
    <text evidence="2">Catalyzes the condensation of isopentenyl diphosphate (IPP) with allylic pyrophosphates generating different type of terpenoids.</text>
</comment>
<comment type="subunit">
    <text evidence="2">Homodimer.</text>
</comment>
<dbReference type="NCBIfam" id="TIGR00055">
    <property type="entry name" value="uppS"/>
    <property type="match status" value="1"/>
</dbReference>
<feature type="binding site" evidence="2">
    <location>
        <position position="29"/>
    </location>
    <ligand>
        <name>Mg(2+)</name>
        <dbReference type="ChEBI" id="CHEBI:18420"/>
    </ligand>
</feature>
<dbReference type="FunCoup" id="W0RKU1">
    <property type="interactions" value="457"/>
</dbReference>
<feature type="binding site" evidence="2">
    <location>
        <position position="80"/>
    </location>
    <ligand>
        <name>substrate</name>
    </ligand>
</feature>
<dbReference type="Gene3D" id="3.40.1180.10">
    <property type="entry name" value="Decaprenyl diphosphate synthase-like"/>
    <property type="match status" value="1"/>
</dbReference>
<evidence type="ECO:0000313" key="4">
    <source>
        <dbReference type="Proteomes" id="UP000019151"/>
    </source>
</evidence>
<feature type="binding site" evidence="2">
    <location>
        <begin position="203"/>
        <end position="205"/>
    </location>
    <ligand>
        <name>substrate</name>
    </ligand>
</feature>
<dbReference type="EC" id="2.5.1.-" evidence="2"/>
<evidence type="ECO:0000313" key="3">
    <source>
        <dbReference type="EMBL" id="AHG90945.1"/>
    </source>
</evidence>
<evidence type="ECO:0000256" key="2">
    <source>
        <dbReference type="HAMAP-Rule" id="MF_01139"/>
    </source>
</evidence>
<dbReference type="NCBIfam" id="NF011405">
    <property type="entry name" value="PRK14830.1"/>
    <property type="match status" value="1"/>
</dbReference>
<dbReference type="GO" id="GO:0008834">
    <property type="term" value="F:ditrans,polycis-undecaprenyl-diphosphate synthase [(2E,6E)-farnesyl-diphosphate specific] activity"/>
    <property type="evidence" value="ECO:0007669"/>
    <property type="project" value="TreeGrafter"/>
</dbReference>
<feature type="binding site" evidence="2">
    <location>
        <position position="34"/>
    </location>
    <ligand>
        <name>substrate</name>
    </ligand>
</feature>
<dbReference type="HAMAP" id="MF_01139">
    <property type="entry name" value="ISPT"/>
    <property type="match status" value="1"/>
</dbReference>
<dbReference type="PANTHER" id="PTHR10291">
    <property type="entry name" value="DEHYDRODOLICHYL DIPHOSPHATE SYNTHASE FAMILY MEMBER"/>
    <property type="match status" value="1"/>
</dbReference>
<dbReference type="AlphaFoldDB" id="W0RKU1"/>
<reference evidence="3 4" key="1">
    <citation type="journal article" date="2014" name="Genome Announc.">
        <title>Genome Sequence and Methylome of Soil Bacterium Gemmatirosa kalamazoonensis KBS708T, a Member of the Rarely Cultivated Gemmatimonadetes Phylum.</title>
        <authorList>
            <person name="Debruyn J.M."/>
            <person name="Radosevich M."/>
            <person name="Wommack K.E."/>
            <person name="Polson S.W."/>
            <person name="Hauser L.J."/>
            <person name="Fawaz M.N."/>
            <person name="Korlach J."/>
            <person name="Tsai Y.C."/>
        </authorList>
    </citation>
    <scope>NUCLEOTIDE SEQUENCE [LARGE SCALE GENOMIC DNA]</scope>
    <source>
        <strain evidence="3 4">KBS708</strain>
    </source>
</reference>
<dbReference type="GO" id="GO:0016094">
    <property type="term" value="P:polyprenol biosynthetic process"/>
    <property type="evidence" value="ECO:0007669"/>
    <property type="project" value="TreeGrafter"/>
</dbReference>
<dbReference type="SUPFAM" id="SSF64005">
    <property type="entry name" value="Undecaprenyl diphosphate synthase"/>
    <property type="match status" value="1"/>
</dbReference>
<dbReference type="GO" id="GO:0005829">
    <property type="term" value="C:cytosol"/>
    <property type="evidence" value="ECO:0007669"/>
    <property type="project" value="TreeGrafter"/>
</dbReference>
<feature type="binding site" evidence="2">
    <location>
        <position position="42"/>
    </location>
    <ligand>
        <name>substrate</name>
    </ligand>
</feature>
<feature type="binding site" evidence="2">
    <location>
        <position position="78"/>
    </location>
    <ligand>
        <name>substrate</name>
    </ligand>
</feature>
<name>W0RKU1_9BACT</name>
<protein>
    <recommendedName>
        <fullName evidence="2">Isoprenyl transferase</fullName>
        <ecNumber evidence="2">2.5.1.-</ecNumber>
    </recommendedName>
</protein>
<dbReference type="PATRIC" id="fig|861299.3.peg.3459"/>
<dbReference type="PANTHER" id="PTHR10291:SF0">
    <property type="entry name" value="DEHYDRODOLICHYL DIPHOSPHATE SYNTHASE 2"/>
    <property type="match status" value="1"/>
</dbReference>
<sequence>MSPEKHADELLARIRVHGAIPRHVAIIMDGNGRWARERLLPRPLGHRSGMQSVRAVVKGALALGVEWLSLFAFSQENWQRPATEVGALMSLLEEYIAREVDELREKGVRVRVLGDLERLTPAAAAAVDRVIRDTAHNDRLTLNLFISYGSRAEIVRAARLLARDVAEGRMSPDDIDEEAIAARLYTADCPDPDLLIRTSGELRVSNFLLWQIAYTELYISDVLWPDFGRRELYEAVLAFQGRERRFGRVSA</sequence>
<dbReference type="KEGG" id="gba:J421_3408"/>
<dbReference type="Proteomes" id="UP000019151">
    <property type="component" value="Chromosome"/>
</dbReference>
<feature type="binding site" evidence="2">
    <location>
        <position position="197"/>
    </location>
    <ligand>
        <name>substrate</name>
    </ligand>
</feature>
<dbReference type="EMBL" id="CP007128">
    <property type="protein sequence ID" value="AHG90945.1"/>
    <property type="molecule type" value="Genomic_DNA"/>
</dbReference>
<feature type="binding site" evidence="2">
    <location>
        <begin position="74"/>
        <end position="76"/>
    </location>
    <ligand>
        <name>substrate</name>
    </ligand>
</feature>
<dbReference type="InterPro" id="IPR036424">
    <property type="entry name" value="UPP_synth-like_sf"/>
</dbReference>
<feature type="binding site" evidence="2">
    <location>
        <position position="46"/>
    </location>
    <ligand>
        <name>substrate</name>
    </ligand>
</feature>
<feature type="active site" description="Proton acceptor" evidence="2">
    <location>
        <position position="77"/>
    </location>
</feature>
<keyword evidence="2" id="KW-0479">Metal-binding</keyword>
<keyword evidence="2" id="KW-0460">Magnesium</keyword>
<feature type="binding site" evidence="2">
    <location>
        <begin position="30"/>
        <end position="33"/>
    </location>
    <ligand>
        <name>substrate</name>
    </ligand>
</feature>
<dbReference type="Pfam" id="PF01255">
    <property type="entry name" value="Prenyltransf"/>
    <property type="match status" value="1"/>
</dbReference>
<dbReference type="InterPro" id="IPR001441">
    <property type="entry name" value="UPP_synth-like"/>
</dbReference>